<dbReference type="Gene3D" id="3.40.50.1000">
    <property type="entry name" value="HAD superfamily/HAD-like"/>
    <property type="match status" value="1"/>
</dbReference>
<dbReference type="SFLD" id="SFLDG01129">
    <property type="entry name" value="C1.5:_HAD__Beta-PGM__Phosphata"/>
    <property type="match status" value="1"/>
</dbReference>
<evidence type="ECO:0000256" key="1">
    <source>
        <dbReference type="ARBA" id="ARBA00000830"/>
    </source>
</evidence>
<keyword evidence="6" id="KW-1185">Reference proteome</keyword>
<dbReference type="GO" id="GO:0005829">
    <property type="term" value="C:cytosol"/>
    <property type="evidence" value="ECO:0007669"/>
    <property type="project" value="TreeGrafter"/>
</dbReference>
<dbReference type="InterPro" id="IPR023214">
    <property type="entry name" value="HAD_sf"/>
</dbReference>
<gene>
    <name evidence="5" type="ORF">MSL71_23250</name>
</gene>
<evidence type="ECO:0000256" key="4">
    <source>
        <dbReference type="ARBA" id="ARBA00013078"/>
    </source>
</evidence>
<dbReference type="EC" id="3.1.3.18" evidence="4"/>
<dbReference type="Gene3D" id="1.10.150.240">
    <property type="entry name" value="Putative phosphatase, domain 2"/>
    <property type="match status" value="1"/>
</dbReference>
<organism evidence="5 6">
    <name type="scientific">Desulfoluna butyratoxydans</name>
    <dbReference type="NCBI Taxonomy" id="231438"/>
    <lineage>
        <taxon>Bacteria</taxon>
        <taxon>Pseudomonadati</taxon>
        <taxon>Thermodesulfobacteriota</taxon>
        <taxon>Desulfobacteria</taxon>
        <taxon>Desulfobacterales</taxon>
        <taxon>Desulfolunaceae</taxon>
        <taxon>Desulfoluna</taxon>
    </lineage>
</organism>
<evidence type="ECO:0000256" key="3">
    <source>
        <dbReference type="ARBA" id="ARBA00006171"/>
    </source>
</evidence>
<protein>
    <recommendedName>
        <fullName evidence="4">phosphoglycolate phosphatase</fullName>
        <ecNumber evidence="4">3.1.3.18</ecNumber>
    </recommendedName>
</protein>
<evidence type="ECO:0000313" key="6">
    <source>
        <dbReference type="Proteomes" id="UP000507962"/>
    </source>
</evidence>
<dbReference type="AlphaFoldDB" id="A0A4U8YL77"/>
<dbReference type="SUPFAM" id="SSF56784">
    <property type="entry name" value="HAD-like"/>
    <property type="match status" value="1"/>
</dbReference>
<dbReference type="InterPro" id="IPR036412">
    <property type="entry name" value="HAD-like_sf"/>
</dbReference>
<dbReference type="Proteomes" id="UP000507962">
    <property type="component" value="Unassembled WGS sequence"/>
</dbReference>
<reference evidence="5 6" key="1">
    <citation type="submission" date="2019-03" db="EMBL/GenBank/DDBJ databases">
        <authorList>
            <person name="Nijsse B."/>
        </authorList>
    </citation>
    <scope>NUCLEOTIDE SEQUENCE [LARGE SCALE GENOMIC DNA]</scope>
    <source>
        <strain evidence="5">Desulfoluna butyratoxydans MSL71</strain>
    </source>
</reference>
<dbReference type="GO" id="GO:0006281">
    <property type="term" value="P:DNA repair"/>
    <property type="evidence" value="ECO:0007669"/>
    <property type="project" value="TreeGrafter"/>
</dbReference>
<comment type="pathway">
    <text evidence="2">Organic acid metabolism; glycolate biosynthesis; glycolate from 2-phosphoglycolate: step 1/1.</text>
</comment>
<sequence length="214" mass="23709">MKSNITPEAIRVVAFDCDGVMFDTEETNRIYYNTILDRFGMPPLSDEQFRYVHMATVSQALAYLFEGRVDLSEVRAATAAFDYASLIPHMKIEPDLIRVLTALSPRCKRAVATNRSNTIDAVLTFYGLSDLFELVVTSQTVAHPKPAPDQLHSIMDHFKVSAHEILYIGDSSTDQLAAQAAGVPFVAFGNPDLPADAHMEHLKEIPLLLGLPME</sequence>
<dbReference type="InterPro" id="IPR023198">
    <property type="entry name" value="PGP-like_dom2"/>
</dbReference>
<dbReference type="InterPro" id="IPR006439">
    <property type="entry name" value="HAD-SF_hydro_IA"/>
</dbReference>
<dbReference type="NCBIfam" id="TIGR01549">
    <property type="entry name" value="HAD-SF-IA-v1"/>
    <property type="match status" value="1"/>
</dbReference>
<dbReference type="GO" id="GO:0008967">
    <property type="term" value="F:phosphoglycolate phosphatase activity"/>
    <property type="evidence" value="ECO:0007669"/>
    <property type="project" value="UniProtKB-EC"/>
</dbReference>
<keyword evidence="5" id="KW-0378">Hydrolase</keyword>
<dbReference type="PANTHER" id="PTHR43434">
    <property type="entry name" value="PHOSPHOGLYCOLATE PHOSPHATASE"/>
    <property type="match status" value="1"/>
</dbReference>
<dbReference type="SFLD" id="SFLDS00003">
    <property type="entry name" value="Haloacid_Dehalogenase"/>
    <property type="match status" value="1"/>
</dbReference>
<dbReference type="RefSeq" id="WP_180140398.1">
    <property type="nucleotide sequence ID" value="NZ_CAADHO010000003.1"/>
</dbReference>
<comment type="similarity">
    <text evidence="3">Belongs to the HAD-like hydrolase superfamily. CbbY/CbbZ/Gph/YieH family.</text>
</comment>
<evidence type="ECO:0000313" key="5">
    <source>
        <dbReference type="EMBL" id="VFQ44676.1"/>
    </source>
</evidence>
<dbReference type="EMBL" id="CAADHO010000003">
    <property type="protein sequence ID" value="VFQ44676.1"/>
    <property type="molecule type" value="Genomic_DNA"/>
</dbReference>
<dbReference type="InterPro" id="IPR050155">
    <property type="entry name" value="HAD-like_hydrolase_sf"/>
</dbReference>
<evidence type="ECO:0000256" key="2">
    <source>
        <dbReference type="ARBA" id="ARBA00004818"/>
    </source>
</evidence>
<comment type="catalytic activity">
    <reaction evidence="1">
        <text>2-phosphoglycolate + H2O = glycolate + phosphate</text>
        <dbReference type="Rhea" id="RHEA:14369"/>
        <dbReference type="ChEBI" id="CHEBI:15377"/>
        <dbReference type="ChEBI" id="CHEBI:29805"/>
        <dbReference type="ChEBI" id="CHEBI:43474"/>
        <dbReference type="ChEBI" id="CHEBI:58033"/>
        <dbReference type="EC" id="3.1.3.18"/>
    </reaction>
</comment>
<dbReference type="Pfam" id="PF13419">
    <property type="entry name" value="HAD_2"/>
    <property type="match status" value="1"/>
</dbReference>
<dbReference type="PANTHER" id="PTHR43434:SF1">
    <property type="entry name" value="PHOSPHOGLYCOLATE PHOSPHATASE"/>
    <property type="match status" value="1"/>
</dbReference>
<name>A0A4U8YL77_9BACT</name>
<dbReference type="InterPro" id="IPR041492">
    <property type="entry name" value="HAD_2"/>
</dbReference>
<proteinExistence type="inferred from homology"/>
<accession>A0A4U8YL77</accession>